<evidence type="ECO:0000313" key="2">
    <source>
        <dbReference type="Proteomes" id="UP000077255"/>
    </source>
</evidence>
<proteinExistence type="predicted"/>
<dbReference type="OrthoDB" id="5990151at2"/>
<keyword evidence="2" id="KW-1185">Reference proteome</keyword>
<reference evidence="1 2" key="1">
    <citation type="submission" date="2016-02" db="EMBL/GenBank/DDBJ databases">
        <title>Complete genome sequencing and analysis of ATSB10, Dyella thiooxydans isolated from rhizosphere soil of sunflower (Helianthus annuus L.).</title>
        <authorList>
            <person name="Lee Y."/>
            <person name="Hwangbo K."/>
            <person name="Chung H."/>
            <person name="Yoo J."/>
            <person name="Kim K.Y."/>
            <person name="Sa T.M."/>
            <person name="Um Y."/>
            <person name="Madhaiyan M."/>
        </authorList>
    </citation>
    <scope>NUCLEOTIDE SEQUENCE [LARGE SCALE GENOMIC DNA]</scope>
    <source>
        <strain evidence="1 2">ATSB10</strain>
    </source>
</reference>
<dbReference type="Proteomes" id="UP000077255">
    <property type="component" value="Chromosome"/>
</dbReference>
<dbReference type="STRING" id="445710.ATSB10_04540"/>
<dbReference type="EMBL" id="CP014841">
    <property type="protein sequence ID" value="AND67908.1"/>
    <property type="molecule type" value="Genomic_DNA"/>
</dbReference>
<gene>
    <name evidence="1" type="ORF">ATSB10_04540</name>
</gene>
<dbReference type="AlphaFoldDB" id="A0A160MYM0"/>
<sequence length="222" mass="24041">MWDMRRAIKVGVLVWAVLLPWQVRAEAPVVVAHATVHGHDVPVHRIGELRAPDTPAGMDGFAVRVAYVLRAWTRKHGVEAIGNLCRTPDGATWGTVLLTVGAHVASPVTNACPLGMLATGVDIHSHPQRQHYRANAVDQIFLGRLPCREVTTQPDTFGPDDYGRPGYMVGRLGLHFQRGLDRVRLVRDMRLPPPAMSSDDLRRIAAVASPAALPGAASQPGS</sequence>
<evidence type="ECO:0000313" key="1">
    <source>
        <dbReference type="EMBL" id="AND67908.1"/>
    </source>
</evidence>
<name>A0A160MYM0_9GAMM</name>
<organism evidence="1 2">
    <name type="scientific">Dyella thiooxydans</name>
    <dbReference type="NCBI Taxonomy" id="445710"/>
    <lineage>
        <taxon>Bacteria</taxon>
        <taxon>Pseudomonadati</taxon>
        <taxon>Pseudomonadota</taxon>
        <taxon>Gammaproteobacteria</taxon>
        <taxon>Lysobacterales</taxon>
        <taxon>Rhodanobacteraceae</taxon>
        <taxon>Dyella</taxon>
    </lineage>
</organism>
<dbReference type="RefSeq" id="WP_063670222.1">
    <property type="nucleotide sequence ID" value="NZ_CP014841.1"/>
</dbReference>
<dbReference type="PATRIC" id="fig|445710.3.peg.452"/>
<protein>
    <submittedName>
        <fullName evidence="1">Uncharacterized protein</fullName>
    </submittedName>
</protein>
<accession>A0A160MYM0</accession>
<dbReference type="KEGG" id="dtx:ATSB10_04540"/>